<gene>
    <name evidence="2" type="ORF">SAMN05444358_101948</name>
</gene>
<feature type="transmembrane region" description="Helical" evidence="1">
    <location>
        <begin position="21"/>
        <end position="43"/>
    </location>
</feature>
<reference evidence="3" key="1">
    <citation type="submission" date="2016-10" db="EMBL/GenBank/DDBJ databases">
        <authorList>
            <person name="Varghese N."/>
            <person name="Submissions S."/>
        </authorList>
    </citation>
    <scope>NUCLEOTIDE SEQUENCE [LARGE SCALE GENOMIC DNA]</scope>
    <source>
        <strain evidence="3">DSM 27839</strain>
    </source>
</reference>
<dbReference type="Proteomes" id="UP000183400">
    <property type="component" value="Unassembled WGS sequence"/>
</dbReference>
<organism evidence="2 3">
    <name type="scientific">Ruegeria halocynthiae</name>
    <dbReference type="NCBI Taxonomy" id="985054"/>
    <lineage>
        <taxon>Bacteria</taxon>
        <taxon>Pseudomonadati</taxon>
        <taxon>Pseudomonadota</taxon>
        <taxon>Alphaproteobacteria</taxon>
        <taxon>Rhodobacterales</taxon>
        <taxon>Roseobacteraceae</taxon>
        <taxon>Ruegeria</taxon>
    </lineage>
</organism>
<keyword evidence="1" id="KW-0472">Membrane</keyword>
<dbReference type="STRING" id="985054.SAMN05444358_101948"/>
<dbReference type="AlphaFoldDB" id="A0A1H2TWH0"/>
<keyword evidence="1" id="KW-0812">Transmembrane</keyword>
<keyword evidence="1" id="KW-1133">Transmembrane helix</keyword>
<evidence type="ECO:0000256" key="1">
    <source>
        <dbReference type="SAM" id="Phobius"/>
    </source>
</evidence>
<proteinExistence type="predicted"/>
<evidence type="ECO:0000313" key="3">
    <source>
        <dbReference type="Proteomes" id="UP000183400"/>
    </source>
</evidence>
<evidence type="ECO:0000313" key="2">
    <source>
        <dbReference type="EMBL" id="SDW48058.1"/>
    </source>
</evidence>
<sequence>MNLRHFLRMSQWGRNPPSERRVKLVFGAILVCLAIAGIEYMGAWPDWAESQPRKLKP</sequence>
<dbReference type="EMBL" id="FNNP01000001">
    <property type="protein sequence ID" value="SDW48058.1"/>
    <property type="molecule type" value="Genomic_DNA"/>
</dbReference>
<name>A0A1H2TWH0_9RHOB</name>
<keyword evidence="3" id="KW-1185">Reference proteome</keyword>
<accession>A0A1H2TWH0</accession>
<protein>
    <submittedName>
        <fullName evidence="2">Uncharacterized protein</fullName>
    </submittedName>
</protein>